<keyword evidence="2" id="KW-1185">Reference proteome</keyword>
<organism evidence="1 2">
    <name type="scientific">Paenibacillus cisolokensis</name>
    <dbReference type="NCBI Taxonomy" id="1658519"/>
    <lineage>
        <taxon>Bacteria</taxon>
        <taxon>Bacillati</taxon>
        <taxon>Bacillota</taxon>
        <taxon>Bacilli</taxon>
        <taxon>Bacillales</taxon>
        <taxon>Paenibacillaceae</taxon>
        <taxon>Paenibacillus</taxon>
    </lineage>
</organism>
<accession>A0ABQ4N2C5</accession>
<dbReference type="EMBL" id="BOVJ01000025">
    <property type="protein sequence ID" value="GIQ62322.1"/>
    <property type="molecule type" value="Genomic_DNA"/>
</dbReference>
<reference evidence="1 2" key="1">
    <citation type="submission" date="2021-04" db="EMBL/GenBank/DDBJ databases">
        <title>Draft genome sequence of Paenibacillus cisolokensis, LC2-13A.</title>
        <authorList>
            <person name="Uke A."/>
            <person name="Chhe C."/>
            <person name="Baramee S."/>
            <person name="Kosugi A."/>
        </authorList>
    </citation>
    <scope>NUCLEOTIDE SEQUENCE [LARGE SCALE GENOMIC DNA]</scope>
    <source>
        <strain evidence="1 2">LC2-13A</strain>
    </source>
</reference>
<gene>
    <name evidence="1" type="ORF">PACILC2_08900</name>
</gene>
<dbReference type="Proteomes" id="UP000680304">
    <property type="component" value="Unassembled WGS sequence"/>
</dbReference>
<name>A0ABQ4N2C5_9BACL</name>
<comment type="caution">
    <text evidence="1">The sequence shown here is derived from an EMBL/GenBank/DDBJ whole genome shotgun (WGS) entry which is preliminary data.</text>
</comment>
<evidence type="ECO:0000313" key="2">
    <source>
        <dbReference type="Proteomes" id="UP000680304"/>
    </source>
</evidence>
<evidence type="ECO:0000313" key="1">
    <source>
        <dbReference type="EMBL" id="GIQ62322.1"/>
    </source>
</evidence>
<protein>
    <submittedName>
        <fullName evidence="1">Uncharacterized protein</fullName>
    </submittedName>
</protein>
<proteinExistence type="predicted"/>
<sequence>MDSDELGWVWMNSGGGLDELGRVGWTLMDSDSGGQVAFHSDEWNVLYHILNKYTIYYMI</sequence>